<dbReference type="Proteomes" id="UP001075461">
    <property type="component" value="Unassembled WGS sequence"/>
</dbReference>
<dbReference type="RefSeq" id="WP_269479935.1">
    <property type="nucleotide sequence ID" value="NZ_JAPXGH010000005.1"/>
</dbReference>
<gene>
    <name evidence="3" type="ORF">O6B92_04310</name>
</gene>
<protein>
    <submittedName>
        <fullName evidence="3">Uncharacterized protein</fullName>
    </submittedName>
</protein>
<evidence type="ECO:0000256" key="1">
    <source>
        <dbReference type="SAM" id="MobiDB-lite"/>
    </source>
</evidence>
<keyword evidence="2" id="KW-1133">Transmembrane helix</keyword>
<feature type="transmembrane region" description="Helical" evidence="2">
    <location>
        <begin position="56"/>
        <end position="80"/>
    </location>
</feature>
<evidence type="ECO:0000313" key="3">
    <source>
        <dbReference type="EMBL" id="MCZ6161562.1"/>
    </source>
</evidence>
<feature type="transmembrane region" description="Helical" evidence="2">
    <location>
        <begin position="86"/>
        <end position="109"/>
    </location>
</feature>
<sequence length="277" mass="33417">MDEKYQRIKQYFKNKTNLNASKGDLKGSQISNNKTNSNKRDYDKEPLIIKSYERFFVGYLHFISIWLAIFTTTIIYSFLFWENQPLNIIIILICYHIVLFSVGGVYVYYRDIVKNNDQIHFNQNFIRFYENGELKSSVDNILIKRIISKPLWCYYFPKTNNIWNKIFHIVLCLLLFAISLKFSAITIFLLYIYMIIFKAITQIIFGKNLRDFKFFNTICVTEPIIPKGYITDGRILAQRYYLIYYFDKKTYDEIKAYFLDKKRIDIDKVRKDYFILF</sequence>
<feature type="region of interest" description="Disordered" evidence="1">
    <location>
        <begin position="19"/>
        <end position="38"/>
    </location>
</feature>
<feature type="transmembrane region" description="Helical" evidence="2">
    <location>
        <begin position="162"/>
        <end position="179"/>
    </location>
</feature>
<evidence type="ECO:0000313" key="4">
    <source>
        <dbReference type="Proteomes" id="UP001075461"/>
    </source>
</evidence>
<evidence type="ECO:0000256" key="2">
    <source>
        <dbReference type="SAM" id="Phobius"/>
    </source>
</evidence>
<name>A0A9Q4KNZ8_9BACT</name>
<feature type="transmembrane region" description="Helical" evidence="2">
    <location>
        <begin position="185"/>
        <end position="205"/>
    </location>
</feature>
<reference evidence="3" key="1">
    <citation type="submission" date="2022-12" db="EMBL/GenBank/DDBJ databases">
        <title>Species Delineation and Comparative Genomics within the Campylobacter ureolyticus Complex.</title>
        <authorList>
            <person name="Maki J."/>
            <person name="Howard M."/>
            <person name="Connelly S."/>
            <person name="Hardy D.J."/>
            <person name="Cameron A."/>
        </authorList>
    </citation>
    <scope>NUCLEOTIDE SEQUENCE</scope>
    <source>
        <strain evidence="3">URMC_786</strain>
    </source>
</reference>
<keyword evidence="2" id="KW-0472">Membrane</keyword>
<accession>A0A9Q4KNZ8</accession>
<keyword evidence="2" id="KW-0812">Transmembrane</keyword>
<organism evidence="3 4">
    <name type="scientific">Campylobacter ureolyticus</name>
    <dbReference type="NCBI Taxonomy" id="827"/>
    <lineage>
        <taxon>Bacteria</taxon>
        <taxon>Pseudomonadati</taxon>
        <taxon>Campylobacterota</taxon>
        <taxon>Epsilonproteobacteria</taxon>
        <taxon>Campylobacterales</taxon>
        <taxon>Campylobacteraceae</taxon>
        <taxon>Campylobacter</taxon>
    </lineage>
</organism>
<proteinExistence type="predicted"/>
<comment type="caution">
    <text evidence="3">The sequence shown here is derived from an EMBL/GenBank/DDBJ whole genome shotgun (WGS) entry which is preliminary data.</text>
</comment>
<dbReference type="AlphaFoldDB" id="A0A9Q4KNZ8"/>
<dbReference type="EMBL" id="JAPXGP010000002">
    <property type="protein sequence ID" value="MCZ6161562.1"/>
    <property type="molecule type" value="Genomic_DNA"/>
</dbReference>